<evidence type="ECO:0000313" key="3">
    <source>
        <dbReference type="EMBL" id="KAL3794584.1"/>
    </source>
</evidence>
<keyword evidence="1" id="KW-1133">Transmembrane helix</keyword>
<protein>
    <recommendedName>
        <fullName evidence="2">Pyridoxamine 5'-phosphate oxidase N-terminal domain-containing protein</fullName>
    </recommendedName>
</protein>
<name>A0ABD3Q3R9_9STRA</name>
<feature type="transmembrane region" description="Helical" evidence="1">
    <location>
        <begin position="12"/>
        <end position="29"/>
    </location>
</feature>
<organism evidence="3 4">
    <name type="scientific">Cyclotella cryptica</name>
    <dbReference type="NCBI Taxonomy" id="29204"/>
    <lineage>
        <taxon>Eukaryota</taxon>
        <taxon>Sar</taxon>
        <taxon>Stramenopiles</taxon>
        <taxon>Ochrophyta</taxon>
        <taxon>Bacillariophyta</taxon>
        <taxon>Coscinodiscophyceae</taxon>
        <taxon>Thalassiosirophycidae</taxon>
        <taxon>Stephanodiscales</taxon>
        <taxon>Stephanodiscaceae</taxon>
        <taxon>Cyclotella</taxon>
    </lineage>
</organism>
<dbReference type="SUPFAM" id="SSF50475">
    <property type="entry name" value="FMN-binding split barrel"/>
    <property type="match status" value="1"/>
</dbReference>
<reference evidence="3 4" key="1">
    <citation type="journal article" date="2020" name="G3 (Bethesda)">
        <title>Improved Reference Genome for Cyclotella cryptica CCMP332, a Model for Cell Wall Morphogenesis, Salinity Adaptation, and Lipid Production in Diatoms (Bacillariophyta).</title>
        <authorList>
            <person name="Roberts W.R."/>
            <person name="Downey K.M."/>
            <person name="Ruck E.C."/>
            <person name="Traller J.C."/>
            <person name="Alverson A.J."/>
        </authorList>
    </citation>
    <scope>NUCLEOTIDE SEQUENCE [LARGE SCALE GENOMIC DNA]</scope>
    <source>
        <strain evidence="3 4">CCMP332</strain>
    </source>
</reference>
<gene>
    <name evidence="3" type="ORF">HJC23_008040</name>
</gene>
<evidence type="ECO:0000313" key="4">
    <source>
        <dbReference type="Proteomes" id="UP001516023"/>
    </source>
</evidence>
<dbReference type="Pfam" id="PF01243">
    <property type="entry name" value="PNPOx_N"/>
    <property type="match status" value="1"/>
</dbReference>
<keyword evidence="1" id="KW-0472">Membrane</keyword>
<sequence>MSNKPTNTHNALQTAISLTAFLLPILYLTQKQKRLTEKQRQYNAEREKERAFLHNLARNPSLQPLRPPLPDIVRGVLRRCRFAYLSTMDVAANSSHLSLMRFTYLPEEELILMSTNIYTKKYEMLEKQNGVALLIHDFSEGNSGSDGENTTVRLTGEYSITLNGTCSVIKDAVLAERYRAAHLKNNPDYPQFIVGKDIAMLRVDVLSARICNINDEVIKWNVEQESTS</sequence>
<keyword evidence="4" id="KW-1185">Reference proteome</keyword>
<dbReference type="InterPro" id="IPR012349">
    <property type="entry name" value="Split_barrel_FMN-bd"/>
</dbReference>
<dbReference type="PANTHER" id="PTHR28040:SF1">
    <property type="entry name" value="PYRIDOXAMINE 5'-PHOSPHATE OXIDASE YLR456W HOMOLOG-RELATED"/>
    <property type="match status" value="1"/>
</dbReference>
<dbReference type="PANTHER" id="PTHR28040">
    <property type="entry name" value="PYRIDOXAMINE 5'-PHOSPHATE OXIDASE YLR456W HOMOLOG-RELATED"/>
    <property type="match status" value="1"/>
</dbReference>
<evidence type="ECO:0000256" key="1">
    <source>
        <dbReference type="SAM" id="Phobius"/>
    </source>
</evidence>
<dbReference type="Proteomes" id="UP001516023">
    <property type="component" value="Unassembled WGS sequence"/>
</dbReference>
<dbReference type="Gene3D" id="2.30.110.10">
    <property type="entry name" value="Electron Transport, Fmn-binding Protein, Chain A"/>
    <property type="match status" value="1"/>
</dbReference>
<feature type="domain" description="Pyridoxamine 5'-phosphate oxidase N-terminal" evidence="2">
    <location>
        <begin position="72"/>
        <end position="197"/>
    </location>
</feature>
<dbReference type="AlphaFoldDB" id="A0ABD3Q3R9"/>
<keyword evidence="1" id="KW-0812">Transmembrane</keyword>
<evidence type="ECO:0000259" key="2">
    <source>
        <dbReference type="Pfam" id="PF01243"/>
    </source>
</evidence>
<dbReference type="InterPro" id="IPR011576">
    <property type="entry name" value="Pyridox_Oxase_N"/>
</dbReference>
<accession>A0ABD3Q3R9</accession>
<dbReference type="InterPro" id="IPR052841">
    <property type="entry name" value="PMP_oxidase-like"/>
</dbReference>
<dbReference type="EMBL" id="JABMIG020000079">
    <property type="protein sequence ID" value="KAL3794584.1"/>
    <property type="molecule type" value="Genomic_DNA"/>
</dbReference>
<proteinExistence type="predicted"/>
<comment type="caution">
    <text evidence="3">The sequence shown here is derived from an EMBL/GenBank/DDBJ whole genome shotgun (WGS) entry which is preliminary data.</text>
</comment>